<dbReference type="AlphaFoldDB" id="M1MNM4"/>
<dbReference type="HOGENOM" id="CLU_3249659_0_0_9"/>
<evidence type="ECO:0000313" key="1">
    <source>
        <dbReference type="EMBL" id="AGF57788.1"/>
    </source>
</evidence>
<evidence type="ECO:0000313" key="2">
    <source>
        <dbReference type="Proteomes" id="UP000011728"/>
    </source>
</evidence>
<keyword evidence="2" id="KW-1185">Reference proteome</keyword>
<dbReference type="RefSeq" id="WP_015394100.1">
    <property type="nucleotide sequence ID" value="NC_020291.1"/>
</dbReference>
<dbReference type="Proteomes" id="UP000011728">
    <property type="component" value="Chromosome"/>
</dbReference>
<accession>M1MNM4</accession>
<proteinExistence type="predicted"/>
<protein>
    <submittedName>
        <fullName evidence="1">Uncharacterized protein</fullName>
    </submittedName>
</protein>
<dbReference type="EMBL" id="CP004121">
    <property type="protein sequence ID" value="AGF57788.1"/>
    <property type="molecule type" value="Genomic_DNA"/>
</dbReference>
<name>M1MNM4_9CLOT</name>
<reference evidence="1 2" key="1">
    <citation type="submission" date="2013-02" db="EMBL/GenBank/DDBJ databases">
        <title>Genome sequence of Clostridium saccharoperbutylacetonicum N1-4(HMT).</title>
        <authorList>
            <person name="Poehlein A."/>
            <person name="Daniel R."/>
        </authorList>
    </citation>
    <scope>NUCLEOTIDE SEQUENCE [LARGE SCALE GENOMIC DNA]</scope>
    <source>
        <strain evidence="2">N1-4(HMT)</strain>
    </source>
</reference>
<dbReference type="PATRIC" id="fig|931276.5.peg.4065"/>
<organism evidence="1 2">
    <name type="scientific">Clostridium saccharoperbutylacetonicum N1-4(HMT)</name>
    <dbReference type="NCBI Taxonomy" id="931276"/>
    <lineage>
        <taxon>Bacteria</taxon>
        <taxon>Bacillati</taxon>
        <taxon>Bacillota</taxon>
        <taxon>Clostridia</taxon>
        <taxon>Eubacteriales</taxon>
        <taxon>Clostridiaceae</taxon>
        <taxon>Clostridium</taxon>
    </lineage>
</organism>
<sequence>MENGKVTVEVIPEDFLEVAFKSLAHGALSISFTKSKNTILLE</sequence>
<gene>
    <name evidence="1" type="ORF">Cspa_c40310</name>
</gene>
<dbReference type="KEGG" id="csr:Cspa_c40310"/>